<organism evidence="3 4">
    <name type="scientific">Agromyces humatus</name>
    <dbReference type="NCBI Taxonomy" id="279573"/>
    <lineage>
        <taxon>Bacteria</taxon>
        <taxon>Bacillati</taxon>
        <taxon>Actinomycetota</taxon>
        <taxon>Actinomycetes</taxon>
        <taxon>Micrococcales</taxon>
        <taxon>Microbacteriaceae</taxon>
        <taxon>Agromyces</taxon>
    </lineage>
</organism>
<evidence type="ECO:0000313" key="4">
    <source>
        <dbReference type="Proteomes" id="UP001500506"/>
    </source>
</evidence>
<dbReference type="SUPFAM" id="SSF51735">
    <property type="entry name" value="NAD(P)-binding Rossmann-fold domains"/>
    <property type="match status" value="1"/>
</dbReference>
<dbReference type="RefSeq" id="WP_232497015.1">
    <property type="nucleotide sequence ID" value="NZ_BAAANH010000002.1"/>
</dbReference>
<dbReference type="PANTHER" id="PTHR14239">
    <property type="entry name" value="DUDULIN-RELATED"/>
    <property type="match status" value="1"/>
</dbReference>
<keyword evidence="4" id="KW-1185">Reference proteome</keyword>
<feature type="domain" description="Pyrroline-5-carboxylate reductase catalytic N-terminal" evidence="2">
    <location>
        <begin position="3"/>
        <end position="91"/>
    </location>
</feature>
<protein>
    <submittedName>
        <fullName evidence="3">NAD(P)-binding domain-containing protein</fullName>
    </submittedName>
</protein>
<evidence type="ECO:0000313" key="3">
    <source>
        <dbReference type="EMBL" id="GAA1756454.1"/>
    </source>
</evidence>
<comment type="caution">
    <text evidence="3">The sequence shown here is derived from an EMBL/GenBank/DDBJ whole genome shotgun (WGS) entry which is preliminary data.</text>
</comment>
<dbReference type="Gene3D" id="3.40.50.720">
    <property type="entry name" value="NAD(P)-binding Rossmann-like Domain"/>
    <property type="match status" value="1"/>
</dbReference>
<dbReference type="Pfam" id="PF03807">
    <property type="entry name" value="F420_oxidored"/>
    <property type="match status" value="1"/>
</dbReference>
<dbReference type="InterPro" id="IPR051267">
    <property type="entry name" value="STEAP_metalloreductase"/>
</dbReference>
<accession>A0ABP4WP02</accession>
<dbReference type="EMBL" id="BAAANH010000002">
    <property type="protein sequence ID" value="GAA1756454.1"/>
    <property type="molecule type" value="Genomic_DNA"/>
</dbReference>
<evidence type="ECO:0000259" key="2">
    <source>
        <dbReference type="Pfam" id="PF03807"/>
    </source>
</evidence>
<dbReference type="Proteomes" id="UP001500506">
    <property type="component" value="Unassembled WGS sequence"/>
</dbReference>
<name>A0ABP4WP02_9MICO</name>
<proteinExistence type="predicted"/>
<sequence length="230" mass="25114">MTTIGILGAGQAGSTLARVAIAAGYDVVIANSRGPETLKGLVSDLGPRARAAYAADAAAAADFAVTAFRYTPDDNLPVEELAGKVVIDNNNYMVWRDGNYAEVDSGLKTIHELRQERLPTSKVVKAFTHIQFHERFLIRVPSDTLPAVSRLARPAGAPDRKALVVSSNYPEAVELVTRFYDDLGFDAVDNSPLSESWRSAPGTPMWRLHVDGQSREDLIRNLQRAQRIIL</sequence>
<keyword evidence="1" id="KW-0560">Oxidoreductase</keyword>
<dbReference type="InterPro" id="IPR028939">
    <property type="entry name" value="P5C_Rdtase_cat_N"/>
</dbReference>
<gene>
    <name evidence="3" type="ORF">GCM10009747_13650</name>
</gene>
<evidence type="ECO:0000256" key="1">
    <source>
        <dbReference type="ARBA" id="ARBA00023002"/>
    </source>
</evidence>
<dbReference type="InterPro" id="IPR036291">
    <property type="entry name" value="NAD(P)-bd_dom_sf"/>
</dbReference>
<reference evidence="4" key="1">
    <citation type="journal article" date="2019" name="Int. J. Syst. Evol. Microbiol.">
        <title>The Global Catalogue of Microorganisms (GCM) 10K type strain sequencing project: providing services to taxonomists for standard genome sequencing and annotation.</title>
        <authorList>
            <consortium name="The Broad Institute Genomics Platform"/>
            <consortium name="The Broad Institute Genome Sequencing Center for Infectious Disease"/>
            <person name="Wu L."/>
            <person name="Ma J."/>
        </authorList>
    </citation>
    <scope>NUCLEOTIDE SEQUENCE [LARGE SCALE GENOMIC DNA]</scope>
    <source>
        <strain evidence="4">JCM 14319</strain>
    </source>
</reference>